<organism evidence="2 3">
    <name type="scientific">Dendrobium thyrsiflorum</name>
    <name type="common">Pinecone-like raceme dendrobium</name>
    <name type="synonym">Orchid</name>
    <dbReference type="NCBI Taxonomy" id="117978"/>
    <lineage>
        <taxon>Eukaryota</taxon>
        <taxon>Viridiplantae</taxon>
        <taxon>Streptophyta</taxon>
        <taxon>Embryophyta</taxon>
        <taxon>Tracheophyta</taxon>
        <taxon>Spermatophyta</taxon>
        <taxon>Magnoliopsida</taxon>
        <taxon>Liliopsida</taxon>
        <taxon>Asparagales</taxon>
        <taxon>Orchidaceae</taxon>
        <taxon>Epidendroideae</taxon>
        <taxon>Malaxideae</taxon>
        <taxon>Dendrobiinae</taxon>
        <taxon>Dendrobium</taxon>
    </lineage>
</organism>
<evidence type="ECO:0000313" key="2">
    <source>
        <dbReference type="EMBL" id="KAL0913285.1"/>
    </source>
</evidence>
<dbReference type="AlphaFoldDB" id="A0ABD0UKI4"/>
<proteinExistence type="predicted"/>
<dbReference type="EMBL" id="JANQDX010000013">
    <property type="protein sequence ID" value="KAL0913285.1"/>
    <property type="molecule type" value="Genomic_DNA"/>
</dbReference>
<sequence>MATKRFADLGFLDGSVKSRSFVEALSGSSSDNRFPDVKISSFRGLPSLWISEQEIRALAAPFQFALVGFFPFKRPSLDSIRIFFFNLKLNGEVSVTLLDPSHVLIKLENDLDYCRVFCHRSYLVYNCYMKLIKWSPLLDVGVESPVIPIWVSFPQLRPHLYSPRILYGLASIFGKPLKIDTATSVGSRPSVARVLVEIDITKTYPGKVWLGPDNLGYVQQVTMEEFPSFCASCKCIGHVLGNCRDLYPLVVVDSADISPNTHLVSAPAALVSDRISKAITIPIVVMSNDELQA</sequence>
<name>A0ABD0UKI4_DENTH</name>
<reference evidence="2 3" key="1">
    <citation type="journal article" date="2024" name="Plant Biotechnol. J.">
        <title>Dendrobium thyrsiflorum genome and its molecular insights into genes involved in important horticultural traits.</title>
        <authorList>
            <person name="Chen B."/>
            <person name="Wang J.Y."/>
            <person name="Zheng P.J."/>
            <person name="Li K.L."/>
            <person name="Liang Y.M."/>
            <person name="Chen X.F."/>
            <person name="Zhang C."/>
            <person name="Zhao X."/>
            <person name="He X."/>
            <person name="Zhang G.Q."/>
            <person name="Liu Z.J."/>
            <person name="Xu Q."/>
        </authorList>
    </citation>
    <scope>NUCLEOTIDE SEQUENCE [LARGE SCALE GENOMIC DNA]</scope>
    <source>
        <strain evidence="2">GZMU011</strain>
    </source>
</reference>
<dbReference type="PANTHER" id="PTHR31286">
    <property type="entry name" value="GLYCINE-RICH CELL WALL STRUCTURAL PROTEIN 1.8-LIKE"/>
    <property type="match status" value="1"/>
</dbReference>
<dbReference type="Proteomes" id="UP001552299">
    <property type="component" value="Unassembled WGS sequence"/>
</dbReference>
<comment type="caution">
    <text evidence="2">The sequence shown here is derived from an EMBL/GenBank/DDBJ whole genome shotgun (WGS) entry which is preliminary data.</text>
</comment>
<keyword evidence="3" id="KW-1185">Reference proteome</keyword>
<dbReference type="PANTHER" id="PTHR31286:SF180">
    <property type="entry name" value="OS10G0362600 PROTEIN"/>
    <property type="match status" value="1"/>
</dbReference>
<dbReference type="Pfam" id="PF14111">
    <property type="entry name" value="DUF4283"/>
    <property type="match status" value="1"/>
</dbReference>
<gene>
    <name evidence="2" type="ORF">M5K25_016733</name>
</gene>
<dbReference type="InterPro" id="IPR025558">
    <property type="entry name" value="DUF4283"/>
</dbReference>
<evidence type="ECO:0000313" key="3">
    <source>
        <dbReference type="Proteomes" id="UP001552299"/>
    </source>
</evidence>
<feature type="domain" description="DUF4283" evidence="1">
    <location>
        <begin position="62"/>
        <end position="138"/>
    </location>
</feature>
<dbReference type="InterPro" id="IPR040256">
    <property type="entry name" value="At4g02000-like"/>
</dbReference>
<evidence type="ECO:0000259" key="1">
    <source>
        <dbReference type="Pfam" id="PF14111"/>
    </source>
</evidence>
<protein>
    <recommendedName>
        <fullName evidence="1">DUF4283 domain-containing protein</fullName>
    </recommendedName>
</protein>
<accession>A0ABD0UKI4</accession>